<feature type="non-terminal residue" evidence="1">
    <location>
        <position position="107"/>
    </location>
</feature>
<keyword evidence="2" id="KW-1185">Reference proteome</keyword>
<reference evidence="1" key="1">
    <citation type="submission" date="2022-08" db="EMBL/GenBank/DDBJ databases">
        <authorList>
            <person name="Kallberg Y."/>
            <person name="Tangrot J."/>
            <person name="Rosling A."/>
        </authorList>
    </citation>
    <scope>NUCLEOTIDE SEQUENCE</scope>
    <source>
        <strain evidence="1">Wild A</strain>
    </source>
</reference>
<evidence type="ECO:0000313" key="2">
    <source>
        <dbReference type="Proteomes" id="UP001153678"/>
    </source>
</evidence>
<gene>
    <name evidence="1" type="ORF">FWILDA_LOCUS15403</name>
</gene>
<sequence>MSGKTRTLLEAMFNVFNMNSENSFMELVMIIPFILERFLKLCHIKVETLNNWLTTSRIRQNSAVSKLCMCWIIEAKALKLVFSITITENIYQKLQEYPKREHDMLIQ</sequence>
<dbReference type="OrthoDB" id="2414281at2759"/>
<dbReference type="AlphaFoldDB" id="A0A9W4T6F6"/>
<accession>A0A9W4T6F6</accession>
<dbReference type="Proteomes" id="UP001153678">
    <property type="component" value="Unassembled WGS sequence"/>
</dbReference>
<proteinExistence type="predicted"/>
<dbReference type="EMBL" id="CAMKVN010008011">
    <property type="protein sequence ID" value="CAI2192094.1"/>
    <property type="molecule type" value="Genomic_DNA"/>
</dbReference>
<comment type="caution">
    <text evidence="1">The sequence shown here is derived from an EMBL/GenBank/DDBJ whole genome shotgun (WGS) entry which is preliminary data.</text>
</comment>
<organism evidence="1 2">
    <name type="scientific">Funneliformis geosporum</name>
    <dbReference type="NCBI Taxonomy" id="1117311"/>
    <lineage>
        <taxon>Eukaryota</taxon>
        <taxon>Fungi</taxon>
        <taxon>Fungi incertae sedis</taxon>
        <taxon>Mucoromycota</taxon>
        <taxon>Glomeromycotina</taxon>
        <taxon>Glomeromycetes</taxon>
        <taxon>Glomerales</taxon>
        <taxon>Glomeraceae</taxon>
        <taxon>Funneliformis</taxon>
    </lineage>
</organism>
<protein>
    <submittedName>
        <fullName evidence="1">9709_t:CDS:1</fullName>
    </submittedName>
</protein>
<evidence type="ECO:0000313" key="1">
    <source>
        <dbReference type="EMBL" id="CAI2192094.1"/>
    </source>
</evidence>
<name>A0A9W4T6F6_9GLOM</name>